<accession>A0A160PG97</accession>
<dbReference type="SUPFAM" id="SSF56281">
    <property type="entry name" value="Metallo-hydrolase/oxidoreductase"/>
    <property type="match status" value="1"/>
</dbReference>
<feature type="binding site" evidence="7">
    <location>
        <position position="63"/>
    </location>
    <ligand>
        <name>Zn(2+)</name>
        <dbReference type="ChEBI" id="CHEBI:29105"/>
        <label>2</label>
    </ligand>
</feature>
<evidence type="ECO:0000256" key="3">
    <source>
        <dbReference type="ARBA" id="ARBA00006759"/>
    </source>
</evidence>
<dbReference type="InterPro" id="IPR036866">
    <property type="entry name" value="RibonucZ/Hydroxyglut_hydro"/>
</dbReference>
<comment type="function">
    <text evidence="7">Thiolesterase that catalyzes the hydrolysis of S-D-lactoyl-glutathione to form glutathione and D-lactic acid.</text>
</comment>
<gene>
    <name evidence="7" type="primary">gloB</name>
    <name evidence="9" type="ORF">MPPM_2668</name>
</gene>
<reference evidence="9 10" key="1">
    <citation type="journal article" date="2016" name="Genome Announc.">
        <title>Complete Genome Sequence of Methylobacterium populi P-1M, Isolated from Pink-Pigmented Household Biofilm.</title>
        <authorList>
            <person name="Morohoshi T."/>
            <person name="Ikeda T."/>
        </authorList>
    </citation>
    <scope>NUCLEOTIDE SEQUENCE [LARGE SCALE GENOMIC DNA]</scope>
    <source>
        <strain evidence="9 10">P-1M</strain>
    </source>
</reference>
<evidence type="ECO:0000259" key="8">
    <source>
        <dbReference type="SMART" id="SM00849"/>
    </source>
</evidence>
<dbReference type="GO" id="GO:0019243">
    <property type="term" value="P:methylglyoxal catabolic process to D-lactate via S-lactoyl-glutathione"/>
    <property type="evidence" value="ECO:0007669"/>
    <property type="project" value="UniProtKB-UniRule"/>
</dbReference>
<dbReference type="NCBIfam" id="TIGR03413">
    <property type="entry name" value="GSH_gloB"/>
    <property type="match status" value="1"/>
</dbReference>
<dbReference type="EC" id="3.1.2.6" evidence="7"/>
<evidence type="ECO:0000313" key="10">
    <source>
        <dbReference type="Proteomes" id="UP000218288"/>
    </source>
</evidence>
<feature type="binding site" evidence="7">
    <location>
        <position position="174"/>
    </location>
    <ligand>
        <name>Zn(2+)</name>
        <dbReference type="ChEBI" id="CHEBI:29105"/>
        <label>2</label>
    </ligand>
</feature>
<organism evidence="9 10">
    <name type="scientific">Methylorubrum populi</name>
    <dbReference type="NCBI Taxonomy" id="223967"/>
    <lineage>
        <taxon>Bacteria</taxon>
        <taxon>Pseudomonadati</taxon>
        <taxon>Pseudomonadota</taxon>
        <taxon>Alphaproteobacteria</taxon>
        <taxon>Hyphomicrobiales</taxon>
        <taxon>Methylobacteriaceae</taxon>
        <taxon>Methylorubrum</taxon>
    </lineage>
</organism>
<sequence>MTRAAPEIRTFLCRSDNIGVLIRDPASGACAAIDVPEAAPVLAVLDAEGWQLTDILVTHRHGDHIEGIPEVVERTGARVTAPEKARSAVPDAARYVREGDTVTVGGLSAAVWETPGHCADHVTYHFADAGVVFAGDTLFTLGCGRVMEAEPATLWRSLARFLDLPDATKVYSGHDYVPSNGRFALAADPDNADLKERVAEAGRLSETGGFLIPSTIGEEKATNPFLRVGEPVLARSAGLEPGSDPSAVFTALRAWKNRF</sequence>
<dbReference type="InterPro" id="IPR001279">
    <property type="entry name" value="Metallo-B-lactamas"/>
</dbReference>
<dbReference type="AlphaFoldDB" id="A0A160PG97"/>
<dbReference type="PANTHER" id="PTHR43705">
    <property type="entry name" value="HYDROXYACYLGLUTATHIONE HYDROLASE"/>
    <property type="match status" value="1"/>
</dbReference>
<dbReference type="InterPro" id="IPR035680">
    <property type="entry name" value="Clx_II_MBL"/>
</dbReference>
<dbReference type="InterPro" id="IPR032282">
    <property type="entry name" value="HAGH_C"/>
</dbReference>
<evidence type="ECO:0000256" key="2">
    <source>
        <dbReference type="ARBA" id="ARBA00004963"/>
    </source>
</evidence>
<keyword evidence="6 7" id="KW-0862">Zinc</keyword>
<dbReference type="InterPro" id="IPR050110">
    <property type="entry name" value="Glyoxalase_II_hydrolase"/>
</dbReference>
<dbReference type="Pfam" id="PF00753">
    <property type="entry name" value="Lactamase_B"/>
    <property type="match status" value="1"/>
</dbReference>
<dbReference type="CDD" id="cd07723">
    <property type="entry name" value="hydroxyacylglutathione_hydrolase_MBL-fold"/>
    <property type="match status" value="1"/>
</dbReference>
<dbReference type="GO" id="GO:0004416">
    <property type="term" value="F:hydroxyacylglutathione hydrolase activity"/>
    <property type="evidence" value="ECO:0007669"/>
    <property type="project" value="UniProtKB-UniRule"/>
</dbReference>
<comment type="pathway">
    <text evidence="2 7">Secondary metabolite metabolism; methylglyoxal degradation; (R)-lactate from methylglyoxal: step 2/2.</text>
</comment>
<name>A0A160PG97_9HYPH</name>
<protein>
    <recommendedName>
        <fullName evidence="7">Hydroxyacylglutathione hydrolase</fullName>
        <ecNumber evidence="7">3.1.2.6</ecNumber>
    </recommendedName>
    <alternativeName>
        <fullName evidence="7">Glyoxalase II</fullName>
        <shortName evidence="7">Glx II</shortName>
    </alternativeName>
</protein>
<dbReference type="Proteomes" id="UP000218288">
    <property type="component" value="Chromosome"/>
</dbReference>
<dbReference type="Gene3D" id="3.60.15.10">
    <property type="entry name" value="Ribonuclease Z/Hydroxyacylglutathione hydrolase-like"/>
    <property type="match status" value="1"/>
</dbReference>
<dbReference type="GO" id="GO:0046872">
    <property type="term" value="F:metal ion binding"/>
    <property type="evidence" value="ECO:0007669"/>
    <property type="project" value="UniProtKB-KW"/>
</dbReference>
<dbReference type="OrthoDB" id="9802248at2"/>
<dbReference type="PIRSF" id="PIRSF005457">
    <property type="entry name" value="Glx"/>
    <property type="match status" value="1"/>
</dbReference>
<proteinExistence type="inferred from homology"/>
<comment type="subunit">
    <text evidence="7">Monomer.</text>
</comment>
<feature type="binding site" evidence="7">
    <location>
        <position position="117"/>
    </location>
    <ligand>
        <name>Zn(2+)</name>
        <dbReference type="ChEBI" id="CHEBI:29105"/>
        <label>1</label>
    </ligand>
</feature>
<keyword evidence="5 7" id="KW-0378">Hydrolase</keyword>
<dbReference type="RefSeq" id="WP_096485460.1">
    <property type="nucleotide sequence ID" value="NZ_AP014809.1"/>
</dbReference>
<evidence type="ECO:0000256" key="4">
    <source>
        <dbReference type="ARBA" id="ARBA00022723"/>
    </source>
</evidence>
<evidence type="ECO:0000313" key="9">
    <source>
        <dbReference type="EMBL" id="BAU91273.1"/>
    </source>
</evidence>
<feature type="domain" description="Metallo-beta-lactamase" evidence="8">
    <location>
        <begin position="16"/>
        <end position="174"/>
    </location>
</feature>
<evidence type="ECO:0000256" key="1">
    <source>
        <dbReference type="ARBA" id="ARBA00001623"/>
    </source>
</evidence>
<feature type="binding site" evidence="7">
    <location>
        <position position="61"/>
    </location>
    <ligand>
        <name>Zn(2+)</name>
        <dbReference type="ChEBI" id="CHEBI:29105"/>
        <label>1</label>
    </ligand>
</feature>
<dbReference type="HAMAP" id="MF_01374">
    <property type="entry name" value="Glyoxalase_2"/>
    <property type="match status" value="1"/>
</dbReference>
<comment type="cofactor">
    <cofactor evidence="7">
        <name>Zn(2+)</name>
        <dbReference type="ChEBI" id="CHEBI:29105"/>
    </cofactor>
    <text evidence="7">Binds 2 Zn(2+) ions per subunit.</text>
</comment>
<feature type="binding site" evidence="7">
    <location>
        <position position="59"/>
    </location>
    <ligand>
        <name>Zn(2+)</name>
        <dbReference type="ChEBI" id="CHEBI:29105"/>
        <label>1</label>
    </ligand>
</feature>
<dbReference type="UniPathway" id="UPA00619">
    <property type="reaction ID" value="UER00676"/>
</dbReference>
<dbReference type="PANTHER" id="PTHR43705:SF1">
    <property type="entry name" value="HYDROXYACYLGLUTATHIONE HYDROLASE GLOB"/>
    <property type="match status" value="1"/>
</dbReference>
<dbReference type="SMART" id="SM00849">
    <property type="entry name" value="Lactamase_B"/>
    <property type="match status" value="1"/>
</dbReference>
<evidence type="ECO:0000256" key="6">
    <source>
        <dbReference type="ARBA" id="ARBA00022833"/>
    </source>
</evidence>
<comment type="similarity">
    <text evidence="3 7">Belongs to the metallo-beta-lactamase superfamily. Glyoxalase II family.</text>
</comment>
<evidence type="ECO:0000256" key="5">
    <source>
        <dbReference type="ARBA" id="ARBA00022801"/>
    </source>
</evidence>
<feature type="binding site" evidence="7">
    <location>
        <position position="64"/>
    </location>
    <ligand>
        <name>Zn(2+)</name>
        <dbReference type="ChEBI" id="CHEBI:29105"/>
        <label>2</label>
    </ligand>
</feature>
<dbReference type="InterPro" id="IPR017782">
    <property type="entry name" value="Hydroxyacylglutathione_Hdrlase"/>
</dbReference>
<feature type="binding site" evidence="7">
    <location>
        <position position="136"/>
    </location>
    <ligand>
        <name>Zn(2+)</name>
        <dbReference type="ChEBI" id="CHEBI:29105"/>
        <label>2</label>
    </ligand>
</feature>
<keyword evidence="4 7" id="KW-0479">Metal-binding</keyword>
<evidence type="ECO:0000256" key="7">
    <source>
        <dbReference type="HAMAP-Rule" id="MF_01374"/>
    </source>
</evidence>
<dbReference type="EMBL" id="AP014809">
    <property type="protein sequence ID" value="BAU91273.1"/>
    <property type="molecule type" value="Genomic_DNA"/>
</dbReference>
<feature type="binding site" evidence="7">
    <location>
        <position position="136"/>
    </location>
    <ligand>
        <name>Zn(2+)</name>
        <dbReference type="ChEBI" id="CHEBI:29105"/>
        <label>1</label>
    </ligand>
</feature>
<dbReference type="Pfam" id="PF16123">
    <property type="entry name" value="HAGH_C"/>
    <property type="match status" value="1"/>
</dbReference>
<comment type="catalytic activity">
    <reaction evidence="1 7">
        <text>an S-(2-hydroxyacyl)glutathione + H2O = a 2-hydroxy carboxylate + glutathione + H(+)</text>
        <dbReference type="Rhea" id="RHEA:21864"/>
        <dbReference type="ChEBI" id="CHEBI:15377"/>
        <dbReference type="ChEBI" id="CHEBI:15378"/>
        <dbReference type="ChEBI" id="CHEBI:57925"/>
        <dbReference type="ChEBI" id="CHEBI:58896"/>
        <dbReference type="ChEBI" id="CHEBI:71261"/>
        <dbReference type="EC" id="3.1.2.6"/>
    </reaction>
</comment>